<organism evidence="1 2">
    <name type="scientific">Sporosarcina soli</name>
    <dbReference type="NCBI Taxonomy" id="334736"/>
    <lineage>
        <taxon>Bacteria</taxon>
        <taxon>Bacillati</taxon>
        <taxon>Bacillota</taxon>
        <taxon>Bacilli</taxon>
        <taxon>Bacillales</taxon>
        <taxon>Caryophanaceae</taxon>
        <taxon>Sporosarcina</taxon>
    </lineage>
</organism>
<dbReference type="Proteomes" id="UP001596109">
    <property type="component" value="Unassembled WGS sequence"/>
</dbReference>
<proteinExistence type="predicted"/>
<protein>
    <recommendedName>
        <fullName evidence="3">Capsule polysaccharide biosynthesis protein</fullName>
    </recommendedName>
</protein>
<dbReference type="InterPro" id="IPR043148">
    <property type="entry name" value="TagF_C"/>
</dbReference>
<dbReference type="SUPFAM" id="SSF53756">
    <property type="entry name" value="UDP-Glycosyltransferase/glycogen phosphorylase"/>
    <property type="match status" value="1"/>
</dbReference>
<dbReference type="EMBL" id="JBHSNO010000008">
    <property type="protein sequence ID" value="MFC5590288.1"/>
    <property type="molecule type" value="Genomic_DNA"/>
</dbReference>
<dbReference type="Gene3D" id="3.40.50.12580">
    <property type="match status" value="1"/>
</dbReference>
<keyword evidence="2" id="KW-1185">Reference proteome</keyword>
<comment type="caution">
    <text evidence="1">The sequence shown here is derived from an EMBL/GenBank/DDBJ whole genome shotgun (WGS) entry which is preliminary data.</text>
</comment>
<evidence type="ECO:0000313" key="1">
    <source>
        <dbReference type="EMBL" id="MFC5590288.1"/>
    </source>
</evidence>
<accession>A0ABW0TNA3</accession>
<gene>
    <name evidence="1" type="ORF">ACFPRA_15390</name>
</gene>
<reference evidence="2" key="1">
    <citation type="journal article" date="2019" name="Int. J. Syst. Evol. Microbiol.">
        <title>The Global Catalogue of Microorganisms (GCM) 10K type strain sequencing project: providing services to taxonomists for standard genome sequencing and annotation.</title>
        <authorList>
            <consortium name="The Broad Institute Genomics Platform"/>
            <consortium name="The Broad Institute Genome Sequencing Center for Infectious Disease"/>
            <person name="Wu L."/>
            <person name="Ma J."/>
        </authorList>
    </citation>
    <scope>NUCLEOTIDE SEQUENCE [LARGE SCALE GENOMIC DNA]</scope>
    <source>
        <strain evidence="2">CGMCC 4.1434</strain>
    </source>
</reference>
<evidence type="ECO:0000313" key="2">
    <source>
        <dbReference type="Proteomes" id="UP001596109"/>
    </source>
</evidence>
<dbReference type="RefSeq" id="WP_381436513.1">
    <property type="nucleotide sequence ID" value="NZ_JBHSNO010000008.1"/>
</dbReference>
<evidence type="ECO:0008006" key="3">
    <source>
        <dbReference type="Google" id="ProtNLM"/>
    </source>
</evidence>
<name>A0ABW0TNA3_9BACL</name>
<sequence>MNTFLKNYWSLYLDFLNDFEALNYRGFSIPYLFCHFYSVIKDNEVLWDDLYNENFINQLNSRVTERREIQEVFHKYIQTHQRKPLAKNRNGKVVLHVDKLLRFPRMTLDDYFDASETIILTSGKSKSKKISIPGALQIPIDYLGDYTVDTKKAVTEIQNKAQAIFNSYETHHLYKDIKFQNMFLNMISDIINRIEQTKNFLDSVSVSCIVVSTTHSFISRILALVAVEKGIPTICMQHGIISGEFGYLPKIATIDAVYGNFEVEWYEKAGASEGSIEIIGHPRFDQAFSQQNITRSQFDHHLGINTNQKTLLMVMRDNQDIDRWRTLIRTISKINNLNLLIKNYPSKNPHTLVDEFPFVHSTKNYNLYDILPNVDCIVSYSSTVGLEAMLTNKPVFILNEEFPGYSGYFNGLDEMVQNDPKRLGELIIEYFENPDWNIYAQKKRAEFLKYAYPNFVMSGKRLKKLIERLTGQVE</sequence>